<evidence type="ECO:0000256" key="2">
    <source>
        <dbReference type="ARBA" id="ARBA00022559"/>
    </source>
</evidence>
<dbReference type="PANTHER" id="PTHR11592:SF78">
    <property type="entry name" value="GLUTATHIONE PEROXIDASE"/>
    <property type="match status" value="1"/>
</dbReference>
<evidence type="ECO:0000259" key="6">
    <source>
        <dbReference type="PROSITE" id="PS51352"/>
    </source>
</evidence>
<dbReference type="PROSITE" id="PS00460">
    <property type="entry name" value="GLUTATHIONE_PEROXID_1"/>
    <property type="match status" value="1"/>
</dbReference>
<dbReference type="PROSITE" id="PS51352">
    <property type="entry name" value="THIOREDOXIN_2"/>
    <property type="match status" value="1"/>
</dbReference>
<dbReference type="InterPro" id="IPR029759">
    <property type="entry name" value="GPX_AS"/>
</dbReference>
<keyword evidence="2 5" id="KW-0575">Peroxidase</keyword>
<dbReference type="SUPFAM" id="SSF52833">
    <property type="entry name" value="Thioredoxin-like"/>
    <property type="match status" value="1"/>
</dbReference>
<proteinExistence type="inferred from homology"/>
<dbReference type="CDD" id="cd00340">
    <property type="entry name" value="GSH_Peroxidase"/>
    <property type="match status" value="1"/>
</dbReference>
<accession>A0A433RSX3</accession>
<dbReference type="PRINTS" id="PR01011">
    <property type="entry name" value="GLUTPROXDASE"/>
</dbReference>
<dbReference type="InterPro" id="IPR036249">
    <property type="entry name" value="Thioredoxin-like_sf"/>
</dbReference>
<dbReference type="FunFam" id="3.40.30.10:FF:000010">
    <property type="entry name" value="Glutathione peroxidase"/>
    <property type="match status" value="1"/>
</dbReference>
<feature type="domain" description="Thioredoxin" evidence="6">
    <location>
        <begin position="1"/>
        <end position="158"/>
    </location>
</feature>
<evidence type="ECO:0000256" key="4">
    <source>
        <dbReference type="PIRSR" id="PIRSR000303-1"/>
    </source>
</evidence>
<dbReference type="GO" id="GO:0004601">
    <property type="term" value="F:peroxidase activity"/>
    <property type="evidence" value="ECO:0007669"/>
    <property type="project" value="UniProtKB-KW"/>
</dbReference>
<dbReference type="RefSeq" id="WP_126990702.1">
    <property type="nucleotide sequence ID" value="NZ_JTFC01000031.1"/>
</dbReference>
<evidence type="ECO:0000256" key="1">
    <source>
        <dbReference type="ARBA" id="ARBA00006926"/>
    </source>
</evidence>
<gene>
    <name evidence="7" type="ORF">QI30_09910</name>
</gene>
<evidence type="ECO:0000256" key="5">
    <source>
        <dbReference type="RuleBase" id="RU000499"/>
    </source>
</evidence>
<dbReference type="Gene3D" id="3.40.30.10">
    <property type="entry name" value="Glutaredoxin"/>
    <property type="match status" value="1"/>
</dbReference>
<feature type="active site" evidence="4">
    <location>
        <position position="36"/>
    </location>
</feature>
<dbReference type="PROSITE" id="PS00763">
    <property type="entry name" value="GLUTATHIONE_PEROXID_2"/>
    <property type="match status" value="1"/>
</dbReference>
<sequence>MTNLYDFNATLENGEQYSLEKYKGQVVLVVNTATKCGFTPQFGGLEKLYEEYKDQGFVVLGFPSNQFKQELDSGQEAATACRRDYGVTFPMHELTDVNGEHAEPVFKFMTSSAKGFLGSESVKWNFTKFLVDREGKVVERFASKDKPESLKKAIEKLL</sequence>
<dbReference type="GO" id="GO:0034599">
    <property type="term" value="P:cellular response to oxidative stress"/>
    <property type="evidence" value="ECO:0007669"/>
    <property type="project" value="TreeGrafter"/>
</dbReference>
<dbReference type="InterPro" id="IPR013766">
    <property type="entry name" value="Thioredoxin_domain"/>
</dbReference>
<dbReference type="InterPro" id="IPR029760">
    <property type="entry name" value="GPX_CS"/>
</dbReference>
<dbReference type="InterPro" id="IPR000889">
    <property type="entry name" value="Glutathione_peroxidase"/>
</dbReference>
<dbReference type="AlphaFoldDB" id="A0A433RSX3"/>
<name>A0A433RSX3_9BACL</name>
<dbReference type="Proteomes" id="UP000288623">
    <property type="component" value="Unassembled WGS sequence"/>
</dbReference>
<keyword evidence="3 5" id="KW-0560">Oxidoreductase</keyword>
<dbReference type="PIRSF" id="PIRSF000303">
    <property type="entry name" value="Glutathion_perox"/>
    <property type="match status" value="1"/>
</dbReference>
<dbReference type="Pfam" id="PF00255">
    <property type="entry name" value="GSHPx"/>
    <property type="match status" value="1"/>
</dbReference>
<keyword evidence="8" id="KW-1185">Reference proteome</keyword>
<protein>
    <recommendedName>
        <fullName evidence="5">Glutathione peroxidase</fullName>
    </recommendedName>
</protein>
<dbReference type="PANTHER" id="PTHR11592">
    <property type="entry name" value="GLUTATHIONE PEROXIDASE"/>
    <property type="match status" value="1"/>
</dbReference>
<reference evidence="7 8" key="1">
    <citation type="submission" date="2014-11" db="EMBL/GenBank/DDBJ databases">
        <title>Genome sequence and analysis of novel Kurthia sp.</title>
        <authorList>
            <person name="Lawson J.N."/>
            <person name="Gonzalez J.E."/>
            <person name="Rinauldi L."/>
            <person name="Xuan Z."/>
            <person name="Firman A."/>
            <person name="Shaddox L."/>
            <person name="Trudeau A."/>
            <person name="Shah S."/>
            <person name="Reiman D."/>
        </authorList>
    </citation>
    <scope>NUCLEOTIDE SEQUENCE [LARGE SCALE GENOMIC DNA]</scope>
    <source>
        <strain evidence="7 8">3B1D</strain>
    </source>
</reference>
<dbReference type="OrthoDB" id="9789406at2"/>
<comment type="caution">
    <text evidence="7">The sequence shown here is derived from an EMBL/GenBank/DDBJ whole genome shotgun (WGS) entry which is preliminary data.</text>
</comment>
<comment type="similarity">
    <text evidence="1 5">Belongs to the glutathione peroxidase family.</text>
</comment>
<evidence type="ECO:0000256" key="3">
    <source>
        <dbReference type="ARBA" id="ARBA00023002"/>
    </source>
</evidence>
<dbReference type="EMBL" id="JTFC01000031">
    <property type="protein sequence ID" value="RUS55253.1"/>
    <property type="molecule type" value="Genomic_DNA"/>
</dbReference>
<organism evidence="7 8">
    <name type="scientific">Candidatus Kurthia intestinigallinarum</name>
    <dbReference type="NCBI Taxonomy" id="1562256"/>
    <lineage>
        <taxon>Bacteria</taxon>
        <taxon>Bacillati</taxon>
        <taxon>Bacillota</taxon>
        <taxon>Bacilli</taxon>
        <taxon>Bacillales</taxon>
        <taxon>Caryophanaceae</taxon>
        <taxon>Kurthia</taxon>
    </lineage>
</organism>
<evidence type="ECO:0000313" key="8">
    <source>
        <dbReference type="Proteomes" id="UP000288623"/>
    </source>
</evidence>
<dbReference type="PROSITE" id="PS51355">
    <property type="entry name" value="GLUTATHIONE_PEROXID_3"/>
    <property type="match status" value="1"/>
</dbReference>
<evidence type="ECO:0000313" key="7">
    <source>
        <dbReference type="EMBL" id="RUS55253.1"/>
    </source>
</evidence>